<dbReference type="Proteomes" id="UP000256424">
    <property type="component" value="Unassembled WGS sequence"/>
</dbReference>
<dbReference type="SUPFAM" id="SSF51735">
    <property type="entry name" value="NAD(P)-binding Rossmann-fold domains"/>
    <property type="match status" value="1"/>
</dbReference>
<reference evidence="1 2" key="1">
    <citation type="submission" date="2018-04" db="EMBL/GenBank/DDBJ databases">
        <title>Novel Campyloabacter and Helicobacter Species and Strains.</title>
        <authorList>
            <person name="Mannion A.J."/>
            <person name="Shen Z."/>
            <person name="Fox J.G."/>
        </authorList>
    </citation>
    <scope>NUCLEOTIDE SEQUENCE [LARGE SCALE GENOMIC DNA]</scope>
    <source>
        <strain evidence="1 2">MIT 97-5075</strain>
    </source>
</reference>
<dbReference type="GO" id="GO:0004764">
    <property type="term" value="F:shikimate 3-dehydrogenase (NADP+) activity"/>
    <property type="evidence" value="ECO:0007669"/>
    <property type="project" value="InterPro"/>
</dbReference>
<dbReference type="Gene3D" id="3.40.50.720">
    <property type="entry name" value="NAD(P)-binding Rossmann-like Domain"/>
    <property type="match status" value="1"/>
</dbReference>
<accession>A0A3D8J317</accession>
<keyword evidence="2" id="KW-1185">Reference proteome</keyword>
<name>A0A3D8J317_9HELI</name>
<dbReference type="EMBL" id="NXLW01000009">
    <property type="protein sequence ID" value="RDU71917.1"/>
    <property type="molecule type" value="Genomic_DNA"/>
</dbReference>
<organism evidence="1 2">
    <name type="scientific">Helicobacter aurati</name>
    <dbReference type="NCBI Taxonomy" id="137778"/>
    <lineage>
        <taxon>Bacteria</taxon>
        <taxon>Pseudomonadati</taxon>
        <taxon>Campylobacterota</taxon>
        <taxon>Epsilonproteobacteria</taxon>
        <taxon>Campylobacterales</taxon>
        <taxon>Helicobacteraceae</taxon>
        <taxon>Helicobacter</taxon>
    </lineage>
</organism>
<evidence type="ECO:0008006" key="3">
    <source>
        <dbReference type="Google" id="ProtNLM"/>
    </source>
</evidence>
<dbReference type="InterPro" id="IPR022893">
    <property type="entry name" value="Shikimate_DH_fam"/>
</dbReference>
<dbReference type="PANTHER" id="PTHR21089:SF1">
    <property type="entry name" value="BIFUNCTIONAL 3-DEHYDROQUINATE DEHYDRATASE_SHIKIMATE DEHYDROGENASE, CHLOROPLASTIC"/>
    <property type="match status" value="1"/>
</dbReference>
<dbReference type="GO" id="GO:0050661">
    <property type="term" value="F:NADP binding"/>
    <property type="evidence" value="ECO:0007669"/>
    <property type="project" value="TreeGrafter"/>
</dbReference>
<comment type="caution">
    <text evidence="1">The sequence shown here is derived from an EMBL/GenBank/DDBJ whole genome shotgun (WGS) entry which is preliminary data.</text>
</comment>
<feature type="non-terminal residue" evidence="1">
    <location>
        <position position="1"/>
    </location>
</feature>
<sequence>RYEIPFCVANRSSEKLDFFKSYAETKNFTEIVYEVTHAKHDILEYDIIVNATSAGLSKNLPLPKEILQSLFTRSNLAFDLMYQQGELTTFCKLASQCNIPFLDGKNMLVYQAAISFLYFHCNENLEHEARNLILQDIITLMNSALGIQ</sequence>
<dbReference type="GO" id="GO:0019632">
    <property type="term" value="P:shikimate metabolic process"/>
    <property type="evidence" value="ECO:0007669"/>
    <property type="project" value="TreeGrafter"/>
</dbReference>
<evidence type="ECO:0000313" key="2">
    <source>
        <dbReference type="Proteomes" id="UP000256424"/>
    </source>
</evidence>
<dbReference type="GO" id="GO:0005829">
    <property type="term" value="C:cytosol"/>
    <property type="evidence" value="ECO:0007669"/>
    <property type="project" value="TreeGrafter"/>
</dbReference>
<dbReference type="AlphaFoldDB" id="A0A3D8J317"/>
<protein>
    <recommendedName>
        <fullName evidence="3">Shikimate dehydrogenase</fullName>
    </recommendedName>
</protein>
<dbReference type="GO" id="GO:0009423">
    <property type="term" value="P:chorismate biosynthetic process"/>
    <property type="evidence" value="ECO:0007669"/>
    <property type="project" value="TreeGrafter"/>
</dbReference>
<dbReference type="InterPro" id="IPR036291">
    <property type="entry name" value="NAD(P)-bd_dom_sf"/>
</dbReference>
<evidence type="ECO:0000313" key="1">
    <source>
        <dbReference type="EMBL" id="RDU71917.1"/>
    </source>
</evidence>
<dbReference type="PANTHER" id="PTHR21089">
    <property type="entry name" value="SHIKIMATE DEHYDROGENASE"/>
    <property type="match status" value="1"/>
</dbReference>
<gene>
    <name evidence="1" type="ORF">CQA66_05475</name>
</gene>
<proteinExistence type="predicted"/>